<dbReference type="RefSeq" id="WP_265680551.1">
    <property type="nucleotide sequence ID" value="NZ_CP120863.1"/>
</dbReference>
<sequence length="157" mass="18153">MNVPSYLVVRNDSWNFSELPHEFTVWLRVENLEEQLDTAIARFTAHFEKYPGEANSKSQKVVELRRLIAFQDRVRKMDNASSPISVGATELPVSFNEQIFEGNFVSLFCLNCYRLSPPELTCLVPFQNDTYEQAFGTMRHCLCGKSIAWRIDGQRRP</sequence>
<dbReference type="Proteomes" id="UP001209803">
    <property type="component" value="Chromosome"/>
</dbReference>
<reference evidence="1 2" key="1">
    <citation type="submission" date="2023-03" db="EMBL/GenBank/DDBJ databases">
        <title>Roseibium porphyridii sp. nov. and Roseibium rhodosorbium sp. nov. isolated from marine algae, Porphyridium cruentum and Rhodosorus marinus, respectively.</title>
        <authorList>
            <person name="Lee M.W."/>
            <person name="Choi B.J."/>
            <person name="Lee J.K."/>
            <person name="Choi D.G."/>
            <person name="Baek J.H."/>
            <person name="Bayburt H."/>
            <person name="Kim J.M."/>
            <person name="Han D.M."/>
            <person name="Kim K.H."/>
            <person name="Jeon C.O."/>
        </authorList>
    </citation>
    <scope>NUCLEOTIDE SEQUENCE [LARGE SCALE GENOMIC DNA]</scope>
    <source>
        <strain evidence="1 2">KMA01</strain>
    </source>
</reference>
<evidence type="ECO:0000313" key="1">
    <source>
        <dbReference type="EMBL" id="WFE89219.1"/>
    </source>
</evidence>
<evidence type="ECO:0000313" key="2">
    <source>
        <dbReference type="Proteomes" id="UP001209803"/>
    </source>
</evidence>
<proteinExistence type="predicted"/>
<accession>A0ABY8F1F6</accession>
<name>A0ABY8F1F6_9HYPH</name>
<organism evidence="1 2">
    <name type="scientific">Roseibium porphyridii</name>
    <dbReference type="NCBI Taxonomy" id="2866279"/>
    <lineage>
        <taxon>Bacteria</taxon>
        <taxon>Pseudomonadati</taxon>
        <taxon>Pseudomonadota</taxon>
        <taxon>Alphaproteobacteria</taxon>
        <taxon>Hyphomicrobiales</taxon>
        <taxon>Stappiaceae</taxon>
        <taxon>Roseibium</taxon>
    </lineage>
</organism>
<dbReference type="EMBL" id="CP120863">
    <property type="protein sequence ID" value="WFE89219.1"/>
    <property type="molecule type" value="Genomic_DNA"/>
</dbReference>
<gene>
    <name evidence="1" type="ORF">K1718_24180</name>
</gene>
<keyword evidence="2" id="KW-1185">Reference proteome</keyword>
<protein>
    <submittedName>
        <fullName evidence="1">Uncharacterized protein</fullName>
    </submittedName>
</protein>